<feature type="region of interest" description="Disordered" evidence="1">
    <location>
        <begin position="27"/>
        <end position="210"/>
    </location>
</feature>
<dbReference type="Proteomes" id="UP000305196">
    <property type="component" value="Unassembled WGS sequence"/>
</dbReference>
<name>A0A1G4EEP4_PLAVI</name>
<dbReference type="VEuPathDB" id="PlasmoDB:PVPAM_110053900"/>
<feature type="compositionally biased region" description="Acidic residues" evidence="1">
    <location>
        <begin position="179"/>
        <end position="210"/>
    </location>
</feature>
<dbReference type="VEuPathDB" id="PlasmoDB:PVW1_070044400"/>
<dbReference type="AlphaFoldDB" id="A0A1G4EEP4"/>
<protein>
    <submittedName>
        <fullName evidence="2">VIR protein</fullName>
    </submittedName>
</protein>
<dbReference type="InterPro" id="IPR008780">
    <property type="entry name" value="Plasmodium_Vir"/>
</dbReference>
<proteinExistence type="predicted"/>
<dbReference type="VEuPathDB" id="PlasmoDB:PVP01_1149100"/>
<reference evidence="2 3" key="1">
    <citation type="submission" date="2016-07" db="EMBL/GenBank/DDBJ databases">
        <authorList>
            <consortium name="Pathogen Informatics"/>
        </authorList>
    </citation>
    <scope>NUCLEOTIDE SEQUENCE [LARGE SCALE GENOMIC DNA]</scope>
</reference>
<sequence length="342" mass="35906">MKCEYETRPEDLLPKLKKDLKALEAKEKEVPKAGGGGDAQGAVVVNKAAGSDVPGSGRPGSDGPGSGRPGSDGPGSEKNAPVIAGAQEGKDLPAKPVAAKPAAAKPVAAKPPAVKPPAEESGGSPPEVAKPPATVSGGTESGVGKPADVKPEGVEQRAVLKPEVGKEETTLDEPQVPEGEVDKEEPEETAAEDGVDEVAEVAEEEEAGPLEGEETVILQDTATVSAPSVQDSGAAVHVAPYYTPELAGNGAPLTNVNAPSAVGTIHEELDSNFFRNVIMAVASSQLESSYRKKKKKKGKIFEHNYYEEYEKELEMYGSEETFLDSETDRLYLNYHPDQDSYY</sequence>
<evidence type="ECO:0000313" key="2">
    <source>
        <dbReference type="EMBL" id="SCA60878.1"/>
    </source>
</evidence>
<dbReference type="EMBL" id="FLYI01000527">
    <property type="protein sequence ID" value="SCA60878.1"/>
    <property type="molecule type" value="Genomic_DNA"/>
</dbReference>
<feature type="compositionally biased region" description="Gly residues" evidence="1">
    <location>
        <begin position="57"/>
        <end position="73"/>
    </location>
</feature>
<gene>
    <name evidence="2" type="ORF">PVC01_000136700</name>
</gene>
<organism evidence="2 3">
    <name type="scientific">Plasmodium vivax</name>
    <name type="common">malaria parasite P. vivax</name>
    <dbReference type="NCBI Taxonomy" id="5855"/>
    <lineage>
        <taxon>Eukaryota</taxon>
        <taxon>Sar</taxon>
        <taxon>Alveolata</taxon>
        <taxon>Apicomplexa</taxon>
        <taxon>Aconoidasida</taxon>
        <taxon>Haemosporida</taxon>
        <taxon>Plasmodiidae</taxon>
        <taxon>Plasmodium</taxon>
        <taxon>Plasmodium (Plasmodium)</taxon>
    </lineage>
</organism>
<evidence type="ECO:0000313" key="3">
    <source>
        <dbReference type="Proteomes" id="UP000305196"/>
    </source>
</evidence>
<dbReference type="Pfam" id="PF05795">
    <property type="entry name" value="Plasmodium_Vir"/>
    <property type="match status" value="1"/>
</dbReference>
<accession>A0A1G4EEP4</accession>
<evidence type="ECO:0000256" key="1">
    <source>
        <dbReference type="SAM" id="MobiDB-lite"/>
    </source>
</evidence>
<dbReference type="VEuPathDB" id="PlasmoDB:PVX_078195"/>
<feature type="compositionally biased region" description="Low complexity" evidence="1">
    <location>
        <begin position="40"/>
        <end position="56"/>
    </location>
</feature>
<feature type="compositionally biased region" description="Basic and acidic residues" evidence="1">
    <location>
        <begin position="147"/>
        <end position="169"/>
    </location>
</feature>
<feature type="compositionally biased region" description="Low complexity" evidence="1">
    <location>
        <begin position="94"/>
        <end position="112"/>
    </location>
</feature>